<dbReference type="Pfam" id="PF20208">
    <property type="entry name" value="ARPP-1"/>
    <property type="match status" value="1"/>
</dbReference>
<sequence>MHLLDLHLGKPACRGALTVFPIWNGGAIGDRRYDLGTGSLAVEERAEGPVVEELVVTNSGSWPVLVLEGELLQGGWQHRVAARTVLVGAGASEVLDVQCVEKDRWAGARRHARTGTRVPPRVRVRTREGQDAVWSEVDRYEQRYGRSETASLAQATKAVEREARELVAGLKPLPFQSGVLIGVAGQPLLLEVFDCPDTLRQAWDALLRAAAVDAVGLPPVPTPGRRARRFVDRAGQVHLADKREAGLGSQVRGESEYVLLDCLVWEGSTVHATALNPRHELVVAQ</sequence>
<evidence type="ECO:0000313" key="3">
    <source>
        <dbReference type="Proteomes" id="UP001163203"/>
    </source>
</evidence>
<organism evidence="2 3">
    <name type="scientific">Amycolatopsis cynarae</name>
    <dbReference type="NCBI Taxonomy" id="2995223"/>
    <lineage>
        <taxon>Bacteria</taxon>
        <taxon>Bacillati</taxon>
        <taxon>Actinomycetota</taxon>
        <taxon>Actinomycetes</taxon>
        <taxon>Pseudonocardiales</taxon>
        <taxon>Pseudonocardiaceae</taxon>
        <taxon>Amycolatopsis</taxon>
    </lineage>
</organism>
<keyword evidence="3" id="KW-1185">Reference proteome</keyword>
<dbReference type="Proteomes" id="UP001163203">
    <property type="component" value="Chromosome"/>
</dbReference>
<dbReference type="RefSeq" id="WP_268758616.1">
    <property type="nucleotide sequence ID" value="NZ_CP113836.1"/>
</dbReference>
<evidence type="ECO:0000313" key="2">
    <source>
        <dbReference type="EMBL" id="WAL68523.1"/>
    </source>
</evidence>
<dbReference type="InterPro" id="IPR046699">
    <property type="entry name" value="ARPP-1"/>
</dbReference>
<accession>A0ABY7BA28</accession>
<gene>
    <name evidence="2" type="ORF">ORV05_12355</name>
</gene>
<protein>
    <recommendedName>
        <fullName evidence="1">ARG and Rhodanese-Phosphatase-superfamily-associated domain-containing protein</fullName>
    </recommendedName>
</protein>
<proteinExistence type="predicted"/>
<feature type="domain" description="ARG and Rhodanese-Phosphatase-superfamily-associated" evidence="1">
    <location>
        <begin position="6"/>
        <end position="274"/>
    </location>
</feature>
<evidence type="ECO:0000259" key="1">
    <source>
        <dbReference type="Pfam" id="PF20208"/>
    </source>
</evidence>
<name>A0ABY7BA28_9PSEU</name>
<reference evidence="2" key="1">
    <citation type="submission" date="2022-11" db="EMBL/GenBank/DDBJ databases">
        <authorList>
            <person name="Mo P."/>
        </authorList>
    </citation>
    <scope>NUCLEOTIDE SEQUENCE</scope>
    <source>
        <strain evidence="2">HUAS 11-8</strain>
    </source>
</reference>
<dbReference type="EMBL" id="CP113836">
    <property type="protein sequence ID" value="WAL68523.1"/>
    <property type="molecule type" value="Genomic_DNA"/>
</dbReference>